<evidence type="ECO:0000256" key="3">
    <source>
        <dbReference type="ARBA" id="ARBA00022679"/>
    </source>
</evidence>
<comment type="caution">
    <text evidence="9">The sequence shown here is derived from an EMBL/GenBank/DDBJ whole genome shotgun (WGS) entry which is preliminary data.</text>
</comment>
<dbReference type="PANTHER" id="PTHR21499">
    <property type="entry name" value="ASPARTATE KINASE"/>
    <property type="match status" value="1"/>
</dbReference>
<dbReference type="InterPro" id="IPR018042">
    <property type="entry name" value="Aspartate_kinase_CS"/>
</dbReference>
<dbReference type="InterPro" id="IPR036393">
    <property type="entry name" value="AceGlu_kinase-like_sf"/>
</dbReference>
<comment type="similarity">
    <text evidence="1">Belongs to the aspartokinase family.</text>
</comment>
<protein>
    <recommendedName>
        <fullName evidence="2">aspartate kinase</fullName>
        <ecNumber evidence="2">2.7.2.4</ecNumber>
    </recommendedName>
</protein>
<dbReference type="Proteomes" id="UP000434036">
    <property type="component" value="Unassembled WGS sequence"/>
</dbReference>
<evidence type="ECO:0000313" key="10">
    <source>
        <dbReference type="Proteomes" id="UP000434036"/>
    </source>
</evidence>
<sequence length="242" mass="26915">MFMEVKILKFGGTSLRNEATRKYVYKHIFHDVESFKLIVVVSAMGRYPDAYATDTLLSMGSDKLSSSERASLVSMGEQLSALRVCSELLEMGVKAYALPFQECGIVTDNNYDYAKVIKLDNKEIKSKLDEYDVIVVGGFIGINASKEVTTLGRGGSDYSAVLFAKMMGLSSVSIYTDVDGVYDLDPKIHEFAVKYDVLTYDEMLNMKSRVLHERCVTFAKENHITIFLKGTFSSSSGTMIEG</sequence>
<proteinExistence type="inferred from homology"/>
<feature type="domain" description="Aspartate/glutamate/uridylate kinase" evidence="8">
    <location>
        <begin position="5"/>
        <end position="228"/>
    </location>
</feature>
<dbReference type="GO" id="GO:0004072">
    <property type="term" value="F:aspartate kinase activity"/>
    <property type="evidence" value="ECO:0007669"/>
    <property type="project" value="UniProtKB-EC"/>
</dbReference>
<dbReference type="Pfam" id="PF00696">
    <property type="entry name" value="AA_kinase"/>
    <property type="match status" value="1"/>
</dbReference>
<dbReference type="AlphaFoldDB" id="A0A6N8UB47"/>
<evidence type="ECO:0000256" key="5">
    <source>
        <dbReference type="ARBA" id="ARBA00022777"/>
    </source>
</evidence>
<keyword evidence="10" id="KW-1185">Reference proteome</keyword>
<reference evidence="9 10" key="2">
    <citation type="submission" date="2020-01" db="EMBL/GenBank/DDBJ databases">
        <title>Clostridiaceae sp. nov. isolated from the gut of human by culturomics.</title>
        <authorList>
            <person name="Chang Y."/>
        </authorList>
    </citation>
    <scope>NUCLEOTIDE SEQUENCE [LARGE SCALE GENOMIC DNA]</scope>
    <source>
        <strain evidence="9 10">DONG20-135</strain>
    </source>
</reference>
<keyword evidence="4" id="KW-0547">Nucleotide-binding</keyword>
<dbReference type="EMBL" id="WUUQ01000001">
    <property type="protein sequence ID" value="MXQ72967.1"/>
    <property type="molecule type" value="Genomic_DNA"/>
</dbReference>
<evidence type="ECO:0000256" key="1">
    <source>
        <dbReference type="ARBA" id="ARBA00010122"/>
    </source>
</evidence>
<name>A0A6N8UB47_9FIRM</name>
<keyword evidence="6" id="KW-0067">ATP-binding</keyword>
<organism evidence="9 10">
    <name type="scientific">Copranaerobaculum intestinale</name>
    <dbReference type="NCBI Taxonomy" id="2692629"/>
    <lineage>
        <taxon>Bacteria</taxon>
        <taxon>Bacillati</taxon>
        <taxon>Bacillota</taxon>
        <taxon>Erysipelotrichia</taxon>
        <taxon>Erysipelotrichales</taxon>
        <taxon>Erysipelotrichaceae</taxon>
        <taxon>Copranaerobaculum</taxon>
    </lineage>
</organism>
<evidence type="ECO:0000256" key="6">
    <source>
        <dbReference type="ARBA" id="ARBA00022840"/>
    </source>
</evidence>
<evidence type="ECO:0000256" key="2">
    <source>
        <dbReference type="ARBA" id="ARBA00013059"/>
    </source>
</evidence>
<evidence type="ECO:0000256" key="4">
    <source>
        <dbReference type="ARBA" id="ARBA00022741"/>
    </source>
</evidence>
<dbReference type="GO" id="GO:0005524">
    <property type="term" value="F:ATP binding"/>
    <property type="evidence" value="ECO:0007669"/>
    <property type="project" value="UniProtKB-KW"/>
</dbReference>
<gene>
    <name evidence="9" type="ORF">GSF08_03320</name>
</gene>
<evidence type="ECO:0000259" key="8">
    <source>
        <dbReference type="Pfam" id="PF00696"/>
    </source>
</evidence>
<dbReference type="EC" id="2.7.2.4" evidence="2"/>
<evidence type="ECO:0000256" key="7">
    <source>
        <dbReference type="ARBA" id="ARBA00047872"/>
    </source>
</evidence>
<keyword evidence="3" id="KW-0808">Transferase</keyword>
<keyword evidence="5 9" id="KW-0418">Kinase</keyword>
<dbReference type="GO" id="GO:0009090">
    <property type="term" value="P:homoserine biosynthetic process"/>
    <property type="evidence" value="ECO:0007669"/>
    <property type="project" value="TreeGrafter"/>
</dbReference>
<dbReference type="SUPFAM" id="SSF53633">
    <property type="entry name" value="Carbamate kinase-like"/>
    <property type="match status" value="1"/>
</dbReference>
<evidence type="ECO:0000313" key="9">
    <source>
        <dbReference type="EMBL" id="MXQ72967.1"/>
    </source>
</evidence>
<dbReference type="PANTHER" id="PTHR21499:SF3">
    <property type="entry name" value="ASPARTOKINASE"/>
    <property type="match status" value="1"/>
</dbReference>
<accession>A0A6N8UB47</accession>
<dbReference type="GO" id="GO:0005829">
    <property type="term" value="C:cytosol"/>
    <property type="evidence" value="ECO:0007669"/>
    <property type="project" value="TreeGrafter"/>
</dbReference>
<dbReference type="Gene3D" id="3.40.1160.10">
    <property type="entry name" value="Acetylglutamate kinase-like"/>
    <property type="match status" value="1"/>
</dbReference>
<dbReference type="PROSITE" id="PS00324">
    <property type="entry name" value="ASPARTOKINASE"/>
    <property type="match status" value="1"/>
</dbReference>
<dbReference type="GO" id="GO:0009089">
    <property type="term" value="P:lysine biosynthetic process via diaminopimelate"/>
    <property type="evidence" value="ECO:0007669"/>
    <property type="project" value="TreeGrafter"/>
</dbReference>
<dbReference type="InterPro" id="IPR001048">
    <property type="entry name" value="Asp/Glu/Uridylate_kinase"/>
</dbReference>
<comment type="catalytic activity">
    <reaction evidence="7">
        <text>L-aspartate + ATP = 4-phospho-L-aspartate + ADP</text>
        <dbReference type="Rhea" id="RHEA:23776"/>
        <dbReference type="ChEBI" id="CHEBI:29991"/>
        <dbReference type="ChEBI" id="CHEBI:30616"/>
        <dbReference type="ChEBI" id="CHEBI:57535"/>
        <dbReference type="ChEBI" id="CHEBI:456216"/>
        <dbReference type="EC" id="2.7.2.4"/>
    </reaction>
</comment>
<reference evidence="9 10" key="1">
    <citation type="submission" date="2019-12" db="EMBL/GenBank/DDBJ databases">
        <authorList>
            <person name="Yang R."/>
        </authorList>
    </citation>
    <scope>NUCLEOTIDE SEQUENCE [LARGE SCALE GENOMIC DNA]</scope>
    <source>
        <strain evidence="9 10">DONG20-135</strain>
    </source>
</reference>